<sequence length="198" mass="22005">MRSWSARGAKGSKLGPSITFGRRESGGGVVALDLEALPLGDDAPRVVNAVVEIPVGSRNKYEWFPGLGLIGRDRVLPGNVRYPVEYGFLPSTNYQGDPFDVLVAAYEPTFPGCVIKARPVGAMHLTDTEGEEHKILAVPDDDPRFDAIETIDDFPEQNLHEIEQFLEVYKRLEGDERAEVHGWLSLEETYDLIRKHAT</sequence>
<dbReference type="SUPFAM" id="SSF50324">
    <property type="entry name" value="Inorganic pyrophosphatase"/>
    <property type="match status" value="1"/>
</dbReference>
<keyword evidence="5" id="KW-0460">Magnesium</keyword>
<dbReference type="GO" id="GO:0006796">
    <property type="term" value="P:phosphate-containing compound metabolic process"/>
    <property type="evidence" value="ECO:0007669"/>
    <property type="project" value="InterPro"/>
</dbReference>
<organism evidence="6 7">
    <name type="scientific">Rubrobacter tropicus</name>
    <dbReference type="NCBI Taxonomy" id="2653851"/>
    <lineage>
        <taxon>Bacteria</taxon>
        <taxon>Bacillati</taxon>
        <taxon>Actinomycetota</taxon>
        <taxon>Rubrobacteria</taxon>
        <taxon>Rubrobacterales</taxon>
        <taxon>Rubrobacteraceae</taxon>
        <taxon>Rubrobacter</taxon>
    </lineage>
</organism>
<dbReference type="EC" id="3.6.1.1" evidence="2"/>
<proteinExistence type="predicted"/>
<dbReference type="Proteomes" id="UP000501452">
    <property type="component" value="Chromosome"/>
</dbReference>
<protein>
    <recommendedName>
        <fullName evidence="2">inorganic diphosphatase</fullName>
        <ecNumber evidence="2">3.6.1.1</ecNumber>
    </recommendedName>
</protein>
<dbReference type="InterPro" id="IPR008162">
    <property type="entry name" value="Pyrophosphatase"/>
</dbReference>
<dbReference type="CDD" id="cd00412">
    <property type="entry name" value="pyrophosphatase"/>
    <property type="match status" value="1"/>
</dbReference>
<dbReference type="PANTHER" id="PTHR10286">
    <property type="entry name" value="INORGANIC PYROPHOSPHATASE"/>
    <property type="match status" value="1"/>
</dbReference>
<keyword evidence="3" id="KW-0479">Metal-binding</keyword>
<evidence type="ECO:0000256" key="3">
    <source>
        <dbReference type="ARBA" id="ARBA00022723"/>
    </source>
</evidence>
<dbReference type="KEGG" id="rub:GBA63_10350"/>
<dbReference type="AlphaFoldDB" id="A0A6G8Q943"/>
<comment type="cofactor">
    <cofactor evidence="1">
        <name>Mg(2+)</name>
        <dbReference type="ChEBI" id="CHEBI:18420"/>
    </cofactor>
</comment>
<dbReference type="GO" id="GO:0005737">
    <property type="term" value="C:cytoplasm"/>
    <property type="evidence" value="ECO:0007669"/>
    <property type="project" value="InterPro"/>
</dbReference>
<dbReference type="GO" id="GO:0000287">
    <property type="term" value="F:magnesium ion binding"/>
    <property type="evidence" value="ECO:0007669"/>
    <property type="project" value="InterPro"/>
</dbReference>
<evidence type="ECO:0000256" key="4">
    <source>
        <dbReference type="ARBA" id="ARBA00022801"/>
    </source>
</evidence>
<keyword evidence="7" id="KW-1185">Reference proteome</keyword>
<reference evidence="6 7" key="1">
    <citation type="submission" date="2019-10" db="EMBL/GenBank/DDBJ databases">
        <title>Rubrobacter sp nov SCSIO 52090 isolated from a deep-sea sediment in the South China Sea.</title>
        <authorList>
            <person name="Chen R.W."/>
        </authorList>
    </citation>
    <scope>NUCLEOTIDE SEQUENCE [LARGE SCALE GENOMIC DNA]</scope>
    <source>
        <strain evidence="6 7">SCSIO 52909</strain>
    </source>
</reference>
<keyword evidence="4" id="KW-0378">Hydrolase</keyword>
<dbReference type="EMBL" id="CP045119">
    <property type="protein sequence ID" value="QIN83005.1"/>
    <property type="molecule type" value="Genomic_DNA"/>
</dbReference>
<evidence type="ECO:0000256" key="2">
    <source>
        <dbReference type="ARBA" id="ARBA00012146"/>
    </source>
</evidence>
<name>A0A6G8Q943_9ACTN</name>
<gene>
    <name evidence="6" type="ORF">GBA63_10350</name>
</gene>
<dbReference type="GO" id="GO:0004427">
    <property type="term" value="F:inorganic diphosphate phosphatase activity"/>
    <property type="evidence" value="ECO:0007669"/>
    <property type="project" value="UniProtKB-EC"/>
</dbReference>
<evidence type="ECO:0000256" key="1">
    <source>
        <dbReference type="ARBA" id="ARBA00001946"/>
    </source>
</evidence>
<evidence type="ECO:0000313" key="7">
    <source>
        <dbReference type="Proteomes" id="UP000501452"/>
    </source>
</evidence>
<dbReference type="Gene3D" id="3.90.80.10">
    <property type="entry name" value="Inorganic pyrophosphatase"/>
    <property type="match status" value="1"/>
</dbReference>
<dbReference type="InterPro" id="IPR036649">
    <property type="entry name" value="Pyrophosphatase_sf"/>
</dbReference>
<accession>A0A6G8Q943</accession>
<evidence type="ECO:0000313" key="6">
    <source>
        <dbReference type="EMBL" id="QIN83005.1"/>
    </source>
</evidence>
<evidence type="ECO:0000256" key="5">
    <source>
        <dbReference type="ARBA" id="ARBA00022842"/>
    </source>
</evidence>
<dbReference type="Pfam" id="PF00719">
    <property type="entry name" value="Pyrophosphatase"/>
    <property type="match status" value="1"/>
</dbReference>